<evidence type="ECO:0000313" key="2">
    <source>
        <dbReference type="Proteomes" id="UP001221838"/>
    </source>
</evidence>
<proteinExistence type="predicted"/>
<dbReference type="EMBL" id="JAQNDM010000002">
    <property type="protein sequence ID" value="MDC0708296.1"/>
    <property type="molecule type" value="Genomic_DNA"/>
</dbReference>
<name>A0ABT5D3Q2_9BACT</name>
<accession>A0ABT5D3Q2</accession>
<protein>
    <submittedName>
        <fullName evidence="1">Uncharacterized protein</fullName>
    </submittedName>
</protein>
<sequence length="177" mass="19273">MRRTPDMTERGKRAAGVARVFTQQPDRLAAAWRRVRCTGSAQHTPPQGLLDALVEPFIREVGLSLAGNESSAWSRTRAVLRLSPERGARSLYEEFAVLRRCMVDAVEVLGGGDAERAVVNRAVDEAVDSAVALLQRLMDAAADGPRVPFGGLVVEWFERPSEARIQPASSGERAALH</sequence>
<keyword evidence="2" id="KW-1185">Reference proteome</keyword>
<reference evidence="1 2" key="1">
    <citation type="submission" date="2022-11" db="EMBL/GenBank/DDBJ databases">
        <title>Minimal conservation of predation-associated metabolite biosynthetic gene clusters underscores biosynthetic potential of Myxococcota including descriptions for ten novel species: Archangium lansinium sp. nov., Myxococcus landrumus sp. nov., Nannocystis bai.</title>
        <authorList>
            <person name="Ahearne A."/>
            <person name="Stevens C."/>
            <person name="Dowd S."/>
        </authorList>
    </citation>
    <scope>NUCLEOTIDE SEQUENCE [LARGE SCALE GENOMIC DNA]</scope>
    <source>
        <strain evidence="1 2">NCWAL01</strain>
    </source>
</reference>
<evidence type="ECO:0000313" key="1">
    <source>
        <dbReference type="EMBL" id="MDC0708296.1"/>
    </source>
</evidence>
<comment type="caution">
    <text evidence="1">The sequence shown here is derived from an EMBL/GenBank/DDBJ whole genome shotgun (WGS) entry which is preliminary data.</text>
</comment>
<dbReference type="RefSeq" id="WP_272135994.1">
    <property type="nucleotide sequence ID" value="NZ_JAQNDM010000002.1"/>
</dbReference>
<dbReference type="Proteomes" id="UP001221838">
    <property type="component" value="Unassembled WGS sequence"/>
</dbReference>
<organism evidence="1 2">
    <name type="scientific">Stigmatella ashevillensis</name>
    <dbReference type="NCBI Taxonomy" id="2995309"/>
    <lineage>
        <taxon>Bacteria</taxon>
        <taxon>Pseudomonadati</taxon>
        <taxon>Myxococcota</taxon>
        <taxon>Myxococcia</taxon>
        <taxon>Myxococcales</taxon>
        <taxon>Cystobacterineae</taxon>
        <taxon>Archangiaceae</taxon>
        <taxon>Stigmatella</taxon>
    </lineage>
</organism>
<gene>
    <name evidence="1" type="ORF">POL68_07415</name>
</gene>